<evidence type="ECO:0000256" key="5">
    <source>
        <dbReference type="PIRSR" id="PIRSR001430-1"/>
    </source>
</evidence>
<organism evidence="9 10">
    <name type="scientific">Zeaxanthinibacter enoshimensis</name>
    <dbReference type="NCBI Taxonomy" id="392009"/>
    <lineage>
        <taxon>Bacteria</taxon>
        <taxon>Pseudomonadati</taxon>
        <taxon>Bacteroidota</taxon>
        <taxon>Flavobacteriia</taxon>
        <taxon>Flavobacteriales</taxon>
        <taxon>Flavobacteriaceae</taxon>
        <taxon>Zeaxanthinibacter</taxon>
    </lineage>
</organism>
<feature type="active site" description="Nucleophile" evidence="4 5">
    <location>
        <position position="51"/>
    </location>
</feature>
<dbReference type="Gene3D" id="3.30.70.580">
    <property type="entry name" value="Pseudouridine synthase I, catalytic domain, N-terminal subdomain"/>
    <property type="match status" value="1"/>
</dbReference>
<dbReference type="NCBIfam" id="TIGR00071">
    <property type="entry name" value="hisT_truA"/>
    <property type="match status" value="1"/>
</dbReference>
<dbReference type="RefSeq" id="WP_133644716.1">
    <property type="nucleotide sequence ID" value="NZ_SNYI01000003.1"/>
</dbReference>
<dbReference type="InterPro" id="IPR020097">
    <property type="entry name" value="PsdUridine_synth_TruA_a/b_dom"/>
</dbReference>
<evidence type="ECO:0000256" key="3">
    <source>
        <dbReference type="ARBA" id="ARBA00023235"/>
    </source>
</evidence>
<evidence type="ECO:0000256" key="1">
    <source>
        <dbReference type="ARBA" id="ARBA00009375"/>
    </source>
</evidence>
<keyword evidence="2 4" id="KW-0819">tRNA processing</keyword>
<dbReference type="GO" id="GO:0003723">
    <property type="term" value="F:RNA binding"/>
    <property type="evidence" value="ECO:0007669"/>
    <property type="project" value="InterPro"/>
</dbReference>
<dbReference type="InterPro" id="IPR020094">
    <property type="entry name" value="TruA/RsuA/RluB/E/F_N"/>
</dbReference>
<dbReference type="PANTHER" id="PTHR11142:SF0">
    <property type="entry name" value="TRNA PSEUDOURIDINE SYNTHASE-LIKE 1"/>
    <property type="match status" value="1"/>
</dbReference>
<evidence type="ECO:0000259" key="8">
    <source>
        <dbReference type="Pfam" id="PF01416"/>
    </source>
</evidence>
<evidence type="ECO:0000313" key="9">
    <source>
        <dbReference type="EMBL" id="TDQ29126.1"/>
    </source>
</evidence>
<comment type="subunit">
    <text evidence="4">Homodimer.</text>
</comment>
<evidence type="ECO:0000256" key="6">
    <source>
        <dbReference type="PIRSR" id="PIRSR001430-2"/>
    </source>
</evidence>
<feature type="binding site" evidence="4 6">
    <location>
        <position position="109"/>
    </location>
    <ligand>
        <name>substrate</name>
    </ligand>
</feature>
<dbReference type="AlphaFoldDB" id="A0A4R6TIS3"/>
<comment type="catalytic activity">
    <reaction evidence="4 7">
        <text>uridine(38/39/40) in tRNA = pseudouridine(38/39/40) in tRNA</text>
        <dbReference type="Rhea" id="RHEA:22376"/>
        <dbReference type="Rhea" id="RHEA-COMP:10085"/>
        <dbReference type="Rhea" id="RHEA-COMP:10087"/>
        <dbReference type="ChEBI" id="CHEBI:65314"/>
        <dbReference type="ChEBI" id="CHEBI:65315"/>
        <dbReference type="EC" id="5.4.99.12"/>
    </reaction>
</comment>
<dbReference type="GO" id="GO:0031119">
    <property type="term" value="P:tRNA pseudouridine synthesis"/>
    <property type="evidence" value="ECO:0007669"/>
    <property type="project" value="UniProtKB-UniRule"/>
</dbReference>
<dbReference type="EMBL" id="SNYI01000003">
    <property type="protein sequence ID" value="TDQ29126.1"/>
    <property type="molecule type" value="Genomic_DNA"/>
</dbReference>
<evidence type="ECO:0000256" key="7">
    <source>
        <dbReference type="RuleBase" id="RU003792"/>
    </source>
</evidence>
<keyword evidence="3 4" id="KW-0413">Isomerase</keyword>
<dbReference type="Gene3D" id="3.30.70.660">
    <property type="entry name" value="Pseudouridine synthase I, catalytic domain, C-terminal subdomain"/>
    <property type="match status" value="1"/>
</dbReference>
<sequence length="258" mass="29563">MRYFIHFSYDGTAYHGWQMQPNALTVQQVLQGAVSTLLRQDTPLTAAGRTDAGVHARQMYAHFETEKLEDSEQLVYRLNSLLPEDIGVREIFPVPDEAHARFSATGRSYEYWVSYQKDPFLRDHALWVKQELDVRAMNKAAELLLEHRDFECFSRSQSDVKTFICDVRRAEWIQEEQKLVFHITADRFLRNMVRAVVGTLLQVGMGKIGKEDVNAIIKSKDRGEAGASVAAKGLYLTRVDYPESLMIYRDDQAGKSHS</sequence>
<accession>A0A4R6TIS3</accession>
<comment type="caution">
    <text evidence="4">Lacks conserved residue(s) required for the propagation of feature annotation.</text>
</comment>
<dbReference type="GO" id="GO:0160147">
    <property type="term" value="F:tRNA pseudouridine(38-40) synthase activity"/>
    <property type="evidence" value="ECO:0007669"/>
    <property type="project" value="UniProtKB-EC"/>
</dbReference>
<comment type="caution">
    <text evidence="9">The sequence shown here is derived from an EMBL/GenBank/DDBJ whole genome shotgun (WGS) entry which is preliminary data.</text>
</comment>
<dbReference type="InterPro" id="IPR001406">
    <property type="entry name" value="PsdUridine_synth_TruA"/>
</dbReference>
<reference evidence="9 10" key="1">
    <citation type="submission" date="2019-03" db="EMBL/GenBank/DDBJ databases">
        <title>Genomic Encyclopedia of Archaeal and Bacterial Type Strains, Phase II (KMG-II): from individual species to whole genera.</title>
        <authorList>
            <person name="Goeker M."/>
        </authorList>
    </citation>
    <scope>NUCLEOTIDE SEQUENCE [LARGE SCALE GENOMIC DNA]</scope>
    <source>
        <strain evidence="9 10">DSM 18435</strain>
    </source>
</reference>
<dbReference type="FunFam" id="3.30.70.580:FF:000001">
    <property type="entry name" value="tRNA pseudouridine synthase A"/>
    <property type="match status" value="1"/>
</dbReference>
<name>A0A4R6TIS3_9FLAO</name>
<dbReference type="PIRSF" id="PIRSF001430">
    <property type="entry name" value="tRNA_psdUrid_synth"/>
    <property type="match status" value="1"/>
</dbReference>
<dbReference type="OrthoDB" id="9811823at2"/>
<dbReference type="CDD" id="cd02570">
    <property type="entry name" value="PseudoU_synth_EcTruA"/>
    <property type="match status" value="1"/>
</dbReference>
<dbReference type="EC" id="5.4.99.12" evidence="4"/>
<comment type="similarity">
    <text evidence="1 4 7">Belongs to the tRNA pseudouridine synthase TruA family.</text>
</comment>
<comment type="function">
    <text evidence="4">Formation of pseudouridine at positions 38, 39 and 40 in the anticodon stem and loop of transfer RNAs.</text>
</comment>
<evidence type="ECO:0000313" key="10">
    <source>
        <dbReference type="Proteomes" id="UP000295468"/>
    </source>
</evidence>
<gene>
    <name evidence="4" type="primary">truA</name>
    <name evidence="9" type="ORF">CLV82_2579</name>
</gene>
<dbReference type="HAMAP" id="MF_00171">
    <property type="entry name" value="TruA"/>
    <property type="match status" value="1"/>
</dbReference>
<feature type="domain" description="Pseudouridine synthase I TruA alpha/beta" evidence="8">
    <location>
        <begin position="140"/>
        <end position="242"/>
    </location>
</feature>
<dbReference type="Proteomes" id="UP000295468">
    <property type="component" value="Unassembled WGS sequence"/>
</dbReference>
<dbReference type="InterPro" id="IPR020103">
    <property type="entry name" value="PsdUridine_synth_cat_dom_sf"/>
</dbReference>
<protein>
    <recommendedName>
        <fullName evidence="4">tRNA pseudouridine synthase A</fullName>
        <ecNumber evidence="4">5.4.99.12</ecNumber>
    </recommendedName>
    <alternativeName>
        <fullName evidence="4">tRNA pseudouridine(38-40) synthase</fullName>
    </alternativeName>
    <alternativeName>
        <fullName evidence="4">tRNA pseudouridylate synthase I</fullName>
    </alternativeName>
    <alternativeName>
        <fullName evidence="4">tRNA-uridine isomerase I</fullName>
    </alternativeName>
</protein>
<dbReference type="PANTHER" id="PTHR11142">
    <property type="entry name" value="PSEUDOURIDYLATE SYNTHASE"/>
    <property type="match status" value="1"/>
</dbReference>
<dbReference type="SUPFAM" id="SSF55120">
    <property type="entry name" value="Pseudouridine synthase"/>
    <property type="match status" value="1"/>
</dbReference>
<proteinExistence type="inferred from homology"/>
<evidence type="ECO:0000256" key="2">
    <source>
        <dbReference type="ARBA" id="ARBA00022694"/>
    </source>
</evidence>
<feature type="domain" description="Pseudouridine synthase I TruA alpha/beta" evidence="8">
    <location>
        <begin position="8"/>
        <end position="102"/>
    </location>
</feature>
<dbReference type="Pfam" id="PF01416">
    <property type="entry name" value="PseudoU_synth_1"/>
    <property type="match status" value="2"/>
</dbReference>
<dbReference type="InterPro" id="IPR020095">
    <property type="entry name" value="PsdUridine_synth_TruA_C"/>
</dbReference>
<evidence type="ECO:0000256" key="4">
    <source>
        <dbReference type="HAMAP-Rule" id="MF_00171"/>
    </source>
</evidence>
<keyword evidence="10" id="KW-1185">Reference proteome</keyword>